<dbReference type="Gene3D" id="3.50.50.60">
    <property type="entry name" value="FAD/NAD(P)-binding domain"/>
    <property type="match status" value="1"/>
</dbReference>
<feature type="transmembrane region" description="Helical" evidence="31">
    <location>
        <begin position="191"/>
        <end position="213"/>
    </location>
</feature>
<dbReference type="EMBL" id="RIBY02002633">
    <property type="protein sequence ID" value="KAH9807328.1"/>
    <property type="molecule type" value="Genomic_DNA"/>
</dbReference>
<feature type="transmembrane region" description="Helical" evidence="31">
    <location>
        <begin position="28"/>
        <end position="49"/>
    </location>
</feature>
<evidence type="ECO:0000256" key="21">
    <source>
        <dbReference type="ARBA" id="ARBA00022989"/>
    </source>
</evidence>
<evidence type="ECO:0000259" key="32">
    <source>
        <dbReference type="PROSITE" id="PS51163"/>
    </source>
</evidence>
<keyword evidence="15" id="KW-0819">tRNA processing</keyword>
<dbReference type="EC" id="2.7.7.87" evidence="8"/>
<comment type="catalytic activity">
    <reaction evidence="27">
        <text>L-threonine + hydrogencarbonate + ATP = L-threonylcarbamoyladenylate + diphosphate + H2O</text>
        <dbReference type="Rhea" id="RHEA:36407"/>
        <dbReference type="ChEBI" id="CHEBI:15377"/>
        <dbReference type="ChEBI" id="CHEBI:17544"/>
        <dbReference type="ChEBI" id="CHEBI:30616"/>
        <dbReference type="ChEBI" id="CHEBI:33019"/>
        <dbReference type="ChEBI" id="CHEBI:57926"/>
        <dbReference type="ChEBI" id="CHEBI:73682"/>
        <dbReference type="EC" id="2.7.7.87"/>
    </reaction>
</comment>
<comment type="subcellular location">
    <subcellularLocation>
        <location evidence="3">Cytoplasm</location>
    </subcellularLocation>
    <subcellularLocation>
        <location evidence="2">Membrane</location>
        <topology evidence="2">Multi-pass membrane protein</topology>
    </subcellularLocation>
</comment>
<comment type="similarity">
    <text evidence="25">Belongs to the SAT4 family.</text>
</comment>
<protein>
    <recommendedName>
        <fullName evidence="10">Threonylcarbamoyl-AMP synthase</fullName>
        <ecNumber evidence="9">1.3.3.4</ecNumber>
        <ecNumber evidence="8">2.7.7.87</ecNumber>
    </recommendedName>
    <alternativeName>
        <fullName evidence="24">L-threonylcarbamoyladenylate synthase</fullName>
    </alternativeName>
</protein>
<keyword evidence="20" id="KW-0067">ATP-binding</keyword>
<dbReference type="Pfam" id="PF01593">
    <property type="entry name" value="Amino_oxidase"/>
    <property type="match status" value="1"/>
</dbReference>
<dbReference type="InterPro" id="IPR038385">
    <property type="entry name" value="Sua5/YwlC_C"/>
</dbReference>
<evidence type="ECO:0000256" key="4">
    <source>
        <dbReference type="ARBA" id="ARBA00005073"/>
    </source>
</evidence>
<dbReference type="FunFam" id="3.90.870.10:FF:000008">
    <property type="entry name" value="Threonylcarbamoyl-AMP synthase"/>
    <property type="match status" value="1"/>
</dbReference>
<dbReference type="InterPro" id="IPR036188">
    <property type="entry name" value="FAD/NAD-bd_sf"/>
</dbReference>
<evidence type="ECO:0000256" key="9">
    <source>
        <dbReference type="ARBA" id="ARBA00012867"/>
    </source>
</evidence>
<dbReference type="Gene3D" id="3.40.50.11030">
    <property type="entry name" value="Threonylcarbamoyl-AMP synthase, C-terminal domain"/>
    <property type="match status" value="1"/>
</dbReference>
<keyword evidence="13" id="KW-0808">Transferase</keyword>
<evidence type="ECO:0000256" key="29">
    <source>
        <dbReference type="SAM" id="Coils"/>
    </source>
</evidence>
<dbReference type="SUPFAM" id="SSF51905">
    <property type="entry name" value="FAD/NAD(P)-binding domain"/>
    <property type="match status" value="1"/>
</dbReference>
<evidence type="ECO:0000256" key="13">
    <source>
        <dbReference type="ARBA" id="ARBA00022679"/>
    </source>
</evidence>
<dbReference type="EC" id="1.3.3.4" evidence="9"/>
<evidence type="ECO:0000256" key="19">
    <source>
        <dbReference type="ARBA" id="ARBA00022807"/>
    </source>
</evidence>
<accession>A0A9W7SH21</accession>
<keyword evidence="29" id="KW-0175">Coiled coil</keyword>
<dbReference type="PROSITE" id="PS51163">
    <property type="entry name" value="YRDC"/>
    <property type="match status" value="1"/>
</dbReference>
<comment type="catalytic activity">
    <reaction evidence="26">
        <text>protoporphyrinogen IX + 3 O2 = protoporphyrin IX + 3 H2O2</text>
        <dbReference type="Rhea" id="RHEA:25576"/>
        <dbReference type="ChEBI" id="CHEBI:15379"/>
        <dbReference type="ChEBI" id="CHEBI:16240"/>
        <dbReference type="ChEBI" id="CHEBI:57306"/>
        <dbReference type="ChEBI" id="CHEBI:57307"/>
        <dbReference type="EC" id="1.3.3.4"/>
    </reaction>
</comment>
<name>A0A9W7SH21_9PEZI</name>
<dbReference type="Pfam" id="PF01470">
    <property type="entry name" value="Peptidase_C15"/>
    <property type="match status" value="1"/>
</dbReference>
<dbReference type="InterPro" id="IPR006070">
    <property type="entry name" value="Sua5-like_dom"/>
</dbReference>
<keyword evidence="34" id="KW-1185">Reference proteome</keyword>
<sequence length="1610" mass="177273">MEDNYLAMILRTRTIDSDSRDNSAGARLLTIVVAFTSAAIFFVLTRIVIRAKRGALGSDDLWIAVALVFSMLLTASVAISVKHGYGLHSSQLAPDSLAQALFWWYLAQAFYKAITWPTKISILLMYKRVFAATSEVRWFGIRLRPLIWTMVGLCAACFTAFESAGVFACTPVQRSWDRRVPGTCTNAAARYYAYVAVNFATDVAVLAIPIPLINGLMSITRRQKLALTAVFMLGGFDCITTLIRIGKLNVGADITYTGTKSVEWSCVEANVGIICACLPLLRPVVSYLVPWLAGRTSYASPINDRGYYSCGKSDSNRSRRRSDGLGLDDQADAIIMSNVTAERDVESRAGSEVAFNPGIKMRVDLEQRIELAEFDVGKCAGSASSHETMLRRGHGLTRHHLQRRPSTLPPSLPISAPRRYESSAPDRAPSKDVAILGGGITGLASAYFLTRQLPRTKITIYEASDRIGGWLKSTRVPVKHGNVLFEAGPRTLRTSANGALAAKLLADLDLAKDAIFTQKTSPAARNRYVYYPDHLVRLPHPSHGYADNFWTFWREPIFESTTLAVLKEFFIKRPASGKPDESVGDFFSQRFSKKFVDRIVSAMLHGIYAGDAYQLSAKSLFPGPWRAVLQTGSLFDGMVRNKFDGVEVTKRDAAFFDELKKTNWDPLLVATLKDTSVFTFKDGIEMLVDRLARKLMENGNVEFKTGTSVDTMRPAEDSSGVLIKVKGSDQEEQYLNVISALSPKHLNLVNRPLVERTGPPPLVPTIPSVTVMTVNLYFRTPDLHPPGFGYVIPIATPFENNPERALGVVFDTAYSPGPQDLNRENWQVTDTEQLRQARDQGQLINVNDFAWYNMPDKPNTQDQVTQRGTKLTVMLGGHWWNDWPVFPDEQEGLVLARTVIRRHLGITEEPEAYQVNLQSDCIPQYTVGHERRLQDAHNNIWREYKGHLRVAGSWMSGVGVNDCLRSAYDVAESFVRGRDGTGLEHVGTQQEYVRMKPMPSGRREEEASLRSRGVGSPRGDSTMAEGVGFKTAILPVKARNIGQLRAVARPDDLLDELDIQLDGESEDAQNLTKAAEQLRSANLAIAFPTETVYGLGGDATRSESVRSIFHAKQRPADNPLIVHFASLKQLRALLSTGQAPNGHTTLRTADPDPIPTIYHTLIKRFWPGPLTLILPNPVNSRLAKEVTAGLSTFGARMPGHILSLALIQLADVPIAAPSANASTKPSPTAAEHVAFDLDGRIETILDGGPCDVGVESTVVDGLSNPPLILRPGGISIEQLRECPGWENVQIGYRNSAELGSRPRAPGMKYRHYSPKATVILHESGKAPPTNTELQRYSGPGGRIGLIRTKRWELRTDRGDHLSLTVQPRDMNKSRTNVRPGNGIAGLLATLNSTHEPRKALTTHNLAIADSQLSLFDIDLGADTTDIARGIFSALRELDRENVDTILVEGIDDAEGDRAAAVMNRLRKAAEVEHPVANGDSSTPDDDGDKVLTILVTGFGPFQEKFPVNPSYEIARSLPATLPRGQHDAATIHIIGYASPIRVCYDDARDLLPPLLAAYSPTVDMVLHLGMASGRQYYTAERYGHRDGYTRNKDVDGRVPPPDEPHARFPD</sequence>
<dbReference type="SUPFAM" id="SSF53182">
    <property type="entry name" value="Pyrrolidone carboxyl peptidase (pyroglutamate aminopeptidase)"/>
    <property type="match status" value="1"/>
</dbReference>
<keyword evidence="21 31" id="KW-1133">Transmembrane helix</keyword>
<evidence type="ECO:0000256" key="5">
    <source>
        <dbReference type="ARBA" id="ARBA00006641"/>
    </source>
</evidence>
<dbReference type="PANTHER" id="PTHR33048:SF47">
    <property type="entry name" value="INTEGRAL MEMBRANE PROTEIN-RELATED"/>
    <property type="match status" value="1"/>
</dbReference>
<dbReference type="InterPro" id="IPR052337">
    <property type="entry name" value="SAT4-like"/>
</dbReference>
<feature type="domain" description="YrdC-like" evidence="32">
    <location>
        <begin position="1068"/>
        <end position="1274"/>
    </location>
</feature>
<comment type="function">
    <text evidence="28">Required for the formation of a threonylcarbamoyl group on adenosine at position 37 (t(6)A37) in tRNAs that read codons beginning with adenine. Likely catalyzes the conversion of L-threonine, HCO(3)(-)/CO(2) and ATP to give threonylcarbamoyl-AMP (TC-AMP) as the acyladenylate intermediate, with the release of diphosphate. Required for normal translation, by ensuring translation fidelity at the level of codon recognition, appropriate translation initiation selection and maintenance of reading frame. Also involved in telomere replication. Binds to single-stranded telomeric (ssTG) DNA and positively regulates telomere length.</text>
</comment>
<feature type="non-terminal residue" evidence="33">
    <location>
        <position position="1"/>
    </location>
</feature>
<comment type="function">
    <text evidence="1">Catalyzes the 6-electron oxidation of protoporphyrinogen-IX to form protoporphyrin-IX.</text>
</comment>
<feature type="coiled-coil region" evidence="29">
    <location>
        <begin position="1054"/>
        <end position="1081"/>
    </location>
</feature>
<feature type="transmembrane region" description="Helical" evidence="31">
    <location>
        <begin position="146"/>
        <end position="168"/>
    </location>
</feature>
<feature type="non-terminal residue" evidence="33">
    <location>
        <position position="1610"/>
    </location>
</feature>
<keyword evidence="18" id="KW-0378">Hydrolase</keyword>
<comment type="similarity">
    <text evidence="6">Belongs to the SUA5 family.</text>
</comment>
<dbReference type="Pfam" id="PF20684">
    <property type="entry name" value="Fung_rhodopsin"/>
    <property type="match status" value="1"/>
</dbReference>
<dbReference type="InterPro" id="IPR002937">
    <property type="entry name" value="Amino_oxidase"/>
</dbReference>
<dbReference type="InterPro" id="IPR016125">
    <property type="entry name" value="Peptidase_C15-like"/>
</dbReference>
<evidence type="ECO:0000256" key="8">
    <source>
        <dbReference type="ARBA" id="ARBA00012584"/>
    </source>
</evidence>
<feature type="transmembrane region" description="Helical" evidence="31">
    <location>
        <begin position="61"/>
        <end position="81"/>
    </location>
</feature>
<dbReference type="GO" id="GO:0008234">
    <property type="term" value="F:cysteine-type peptidase activity"/>
    <property type="evidence" value="ECO:0007669"/>
    <property type="project" value="UniProtKB-KW"/>
</dbReference>
<dbReference type="PANTHER" id="PTHR33048">
    <property type="entry name" value="PTH11-LIKE INTEGRAL MEMBRANE PROTEIN (AFU_ORTHOLOGUE AFUA_5G11245)"/>
    <property type="match status" value="1"/>
</dbReference>
<dbReference type="GO" id="GO:0006779">
    <property type="term" value="P:porphyrin-containing compound biosynthetic process"/>
    <property type="evidence" value="ECO:0007669"/>
    <property type="project" value="UniProtKB-KW"/>
</dbReference>
<evidence type="ECO:0000313" key="33">
    <source>
        <dbReference type="EMBL" id="KAH9807328.1"/>
    </source>
</evidence>
<dbReference type="InterPro" id="IPR005145">
    <property type="entry name" value="Sua5_C"/>
</dbReference>
<dbReference type="GO" id="GO:0003725">
    <property type="term" value="F:double-stranded RNA binding"/>
    <property type="evidence" value="ECO:0007669"/>
    <property type="project" value="InterPro"/>
</dbReference>
<evidence type="ECO:0000256" key="31">
    <source>
        <dbReference type="SAM" id="Phobius"/>
    </source>
</evidence>
<evidence type="ECO:0000256" key="23">
    <source>
        <dbReference type="ARBA" id="ARBA00023244"/>
    </source>
</evidence>
<dbReference type="Pfam" id="PF03481">
    <property type="entry name" value="Sua5_C"/>
    <property type="match status" value="1"/>
</dbReference>
<evidence type="ECO:0000256" key="28">
    <source>
        <dbReference type="ARBA" id="ARBA00056339"/>
    </source>
</evidence>
<dbReference type="InterPro" id="IPR049326">
    <property type="entry name" value="Rhodopsin_dom_fungi"/>
</dbReference>
<dbReference type="Gene3D" id="3.90.870.10">
    <property type="entry name" value="DHBP synthase"/>
    <property type="match status" value="1"/>
</dbReference>
<keyword evidence="23" id="KW-0627">Porphyrin biosynthesis</keyword>
<evidence type="ECO:0000256" key="30">
    <source>
        <dbReference type="SAM" id="MobiDB-lite"/>
    </source>
</evidence>
<dbReference type="SUPFAM" id="SSF54373">
    <property type="entry name" value="FAD-linked reductases, C-terminal domain"/>
    <property type="match status" value="1"/>
</dbReference>
<evidence type="ECO:0000256" key="11">
    <source>
        <dbReference type="ARBA" id="ARBA00022490"/>
    </source>
</evidence>
<dbReference type="GO" id="GO:0061710">
    <property type="term" value="F:L-threonylcarbamoyladenylate synthase"/>
    <property type="evidence" value="ECO:0007669"/>
    <property type="project" value="UniProtKB-EC"/>
</dbReference>
<feature type="region of interest" description="Disordered" evidence="30">
    <location>
        <begin position="396"/>
        <end position="427"/>
    </location>
</feature>
<evidence type="ECO:0000256" key="7">
    <source>
        <dbReference type="ARBA" id="ARBA00010551"/>
    </source>
</evidence>
<keyword evidence="16" id="KW-0548">Nucleotidyltransferase</keyword>
<dbReference type="GO" id="GO:0005737">
    <property type="term" value="C:cytoplasm"/>
    <property type="evidence" value="ECO:0007669"/>
    <property type="project" value="UniProtKB-SubCell"/>
</dbReference>
<dbReference type="InterPro" id="IPR017945">
    <property type="entry name" value="DHBP_synth_RibB-like_a/b_dom"/>
</dbReference>
<evidence type="ECO:0000256" key="10">
    <source>
        <dbReference type="ARBA" id="ARBA00015492"/>
    </source>
</evidence>
<dbReference type="GO" id="GO:0002949">
    <property type="term" value="P:tRNA threonylcarbamoyladenosine modification"/>
    <property type="evidence" value="ECO:0007669"/>
    <property type="project" value="UniProtKB-ARBA"/>
</dbReference>
<comment type="similarity">
    <text evidence="5">Belongs to the peptidase C15 family.</text>
</comment>
<dbReference type="SUPFAM" id="SSF55821">
    <property type="entry name" value="YrdC/RibB"/>
    <property type="match status" value="1"/>
</dbReference>
<comment type="similarity">
    <text evidence="7">Belongs to the protoporphyrinogen/coproporphyrinogen oxidase family. Protoporphyrinogen oxidase subfamily.</text>
</comment>
<keyword evidence="17" id="KW-0547">Nucleotide-binding</keyword>
<dbReference type="NCBIfam" id="TIGR00057">
    <property type="entry name" value="L-threonylcarbamoyladenylate synthase"/>
    <property type="match status" value="1"/>
</dbReference>
<evidence type="ECO:0000256" key="16">
    <source>
        <dbReference type="ARBA" id="ARBA00022695"/>
    </source>
</evidence>
<evidence type="ECO:0000256" key="14">
    <source>
        <dbReference type="ARBA" id="ARBA00022692"/>
    </source>
</evidence>
<evidence type="ECO:0000256" key="18">
    <source>
        <dbReference type="ARBA" id="ARBA00022801"/>
    </source>
</evidence>
<dbReference type="Pfam" id="PF01300">
    <property type="entry name" value="Sua5_yciO_yrdC"/>
    <property type="match status" value="1"/>
</dbReference>
<keyword evidence="19" id="KW-0788">Thiol protease</keyword>
<evidence type="ECO:0000256" key="2">
    <source>
        <dbReference type="ARBA" id="ARBA00004141"/>
    </source>
</evidence>
<dbReference type="OrthoDB" id="438553at2759"/>
<evidence type="ECO:0000256" key="3">
    <source>
        <dbReference type="ARBA" id="ARBA00004496"/>
    </source>
</evidence>
<comment type="caution">
    <text evidence="33">The sequence shown here is derived from an EMBL/GenBank/DDBJ whole genome shotgun (WGS) entry which is preliminary data.</text>
</comment>
<dbReference type="GO" id="GO:0005524">
    <property type="term" value="F:ATP binding"/>
    <property type="evidence" value="ECO:0007669"/>
    <property type="project" value="UniProtKB-KW"/>
</dbReference>
<dbReference type="GO" id="GO:0006508">
    <property type="term" value="P:proteolysis"/>
    <property type="evidence" value="ECO:0007669"/>
    <property type="project" value="UniProtKB-KW"/>
</dbReference>
<evidence type="ECO:0000256" key="22">
    <source>
        <dbReference type="ARBA" id="ARBA00023136"/>
    </source>
</evidence>
<comment type="pathway">
    <text evidence="4">Porphyrin-containing compound metabolism; protoporphyrin-IX biosynthesis; protoporphyrin-IX from protoporphyrinogen-IX: step 1/1.</text>
</comment>
<gene>
    <name evidence="33" type="ORF">Tdes44962_MAKER06363</name>
</gene>
<keyword evidence="11" id="KW-0963">Cytoplasm</keyword>
<keyword evidence="12" id="KW-0645">Protease</keyword>
<dbReference type="InterPro" id="IPR004572">
    <property type="entry name" value="Protoporphyrinogen_oxidase"/>
</dbReference>
<evidence type="ECO:0000256" key="27">
    <source>
        <dbReference type="ARBA" id="ARBA00048366"/>
    </source>
</evidence>
<dbReference type="InterPro" id="IPR036440">
    <property type="entry name" value="Peptidase_C15-like_sf"/>
</dbReference>
<keyword evidence="14 31" id="KW-0812">Transmembrane</keyword>
<keyword evidence="22 31" id="KW-0472">Membrane</keyword>
<reference evidence="33 34" key="1">
    <citation type="journal article" date="2018" name="IMA Fungus">
        <title>IMA Genome-F 10: Nine draft genome sequences of Claviceps purpurea s.lat., including C. arundinis, C. humidiphila, and C. cf. spartinae, pseudomolecules for the pitch canker pathogen Fusarium circinatum, draft genome of Davidsoniella eucalypti, Grosmannia galeiformis, Quambalaria eucalypti, and Teratosphaeria destructans.</title>
        <authorList>
            <person name="Wingfield B.D."/>
            <person name="Liu M."/>
            <person name="Nguyen H.D."/>
            <person name="Lane F.A."/>
            <person name="Morgan S.W."/>
            <person name="De Vos L."/>
            <person name="Wilken P.M."/>
            <person name="Duong T.A."/>
            <person name="Aylward J."/>
            <person name="Coetzee M.P."/>
            <person name="Dadej K."/>
            <person name="De Beer Z.W."/>
            <person name="Findlay W."/>
            <person name="Havenga M."/>
            <person name="Kolarik M."/>
            <person name="Menzies J.G."/>
            <person name="Naidoo K."/>
            <person name="Pochopski O."/>
            <person name="Shoukouhi P."/>
            <person name="Santana Q.C."/>
            <person name="Seifert K.A."/>
            <person name="Soal N."/>
            <person name="Steenkamp E.T."/>
            <person name="Tatham C.T."/>
            <person name="van der Nest M.A."/>
            <person name="Wingfield M.J."/>
        </authorList>
    </citation>
    <scope>NUCLEOTIDE SEQUENCE [LARGE SCALE GENOMIC DNA]</scope>
    <source>
        <strain evidence="33">CMW44962</strain>
    </source>
</reference>
<evidence type="ECO:0000256" key="17">
    <source>
        <dbReference type="ARBA" id="ARBA00022741"/>
    </source>
</evidence>
<evidence type="ECO:0000256" key="20">
    <source>
        <dbReference type="ARBA" id="ARBA00022840"/>
    </source>
</evidence>
<evidence type="ECO:0000256" key="25">
    <source>
        <dbReference type="ARBA" id="ARBA00038359"/>
    </source>
</evidence>
<feature type="transmembrane region" description="Helical" evidence="31">
    <location>
        <begin position="225"/>
        <end position="245"/>
    </location>
</feature>
<evidence type="ECO:0000256" key="1">
    <source>
        <dbReference type="ARBA" id="ARBA00002600"/>
    </source>
</evidence>
<evidence type="ECO:0000256" key="12">
    <source>
        <dbReference type="ARBA" id="ARBA00022670"/>
    </source>
</evidence>
<reference evidence="33 34" key="2">
    <citation type="journal article" date="2021" name="Curr. Genet.">
        <title>Genetic response to nitrogen starvation in the aggressive Eucalyptus foliar pathogen Teratosphaeria destructans.</title>
        <authorList>
            <person name="Havenga M."/>
            <person name="Wingfield B.D."/>
            <person name="Wingfield M.J."/>
            <person name="Dreyer L.L."/>
            <person name="Roets F."/>
            <person name="Aylward J."/>
        </authorList>
    </citation>
    <scope>NUCLEOTIDE SEQUENCE [LARGE SCALE GENOMIC DNA]</scope>
    <source>
        <strain evidence="33">CMW44962</strain>
    </source>
</reference>
<dbReference type="Gene3D" id="3.40.630.20">
    <property type="entry name" value="Peptidase C15, pyroglutamyl peptidase I-like"/>
    <property type="match status" value="1"/>
</dbReference>
<evidence type="ECO:0000256" key="6">
    <source>
        <dbReference type="ARBA" id="ARBA00007663"/>
    </source>
</evidence>
<dbReference type="NCBIfam" id="TIGR00562">
    <property type="entry name" value="proto_IX_ox"/>
    <property type="match status" value="1"/>
</dbReference>
<dbReference type="GO" id="GO:0016020">
    <property type="term" value="C:membrane"/>
    <property type="evidence" value="ECO:0007669"/>
    <property type="project" value="UniProtKB-SubCell"/>
</dbReference>
<proteinExistence type="inferred from homology"/>
<evidence type="ECO:0000256" key="15">
    <source>
        <dbReference type="ARBA" id="ARBA00022694"/>
    </source>
</evidence>
<evidence type="ECO:0000256" key="24">
    <source>
        <dbReference type="ARBA" id="ARBA00029774"/>
    </source>
</evidence>
<dbReference type="Proteomes" id="UP001138500">
    <property type="component" value="Unassembled WGS sequence"/>
</dbReference>
<evidence type="ECO:0000313" key="34">
    <source>
        <dbReference type="Proteomes" id="UP001138500"/>
    </source>
</evidence>
<feature type="transmembrane region" description="Helical" evidence="31">
    <location>
        <begin position="101"/>
        <end position="126"/>
    </location>
</feature>
<dbReference type="GO" id="GO:0004729">
    <property type="term" value="F:oxygen-dependent protoporphyrinogen oxidase activity"/>
    <property type="evidence" value="ECO:0007669"/>
    <property type="project" value="UniProtKB-EC"/>
</dbReference>
<feature type="region of interest" description="Disordered" evidence="30">
    <location>
        <begin position="995"/>
        <end position="1022"/>
    </location>
</feature>
<evidence type="ECO:0000256" key="26">
    <source>
        <dbReference type="ARBA" id="ARBA00047554"/>
    </source>
</evidence>
<feature type="region of interest" description="Disordered" evidence="30">
    <location>
        <begin position="1587"/>
        <end position="1610"/>
    </location>
</feature>
<organism evidence="33 34">
    <name type="scientific">Teratosphaeria destructans</name>
    <dbReference type="NCBI Taxonomy" id="418781"/>
    <lineage>
        <taxon>Eukaryota</taxon>
        <taxon>Fungi</taxon>
        <taxon>Dikarya</taxon>
        <taxon>Ascomycota</taxon>
        <taxon>Pezizomycotina</taxon>
        <taxon>Dothideomycetes</taxon>
        <taxon>Dothideomycetidae</taxon>
        <taxon>Mycosphaerellales</taxon>
        <taxon>Teratosphaeriaceae</taxon>
        <taxon>Teratosphaeria</taxon>
    </lineage>
</organism>